<evidence type="ECO:0000313" key="7">
    <source>
        <dbReference type="Proteomes" id="UP001152747"/>
    </source>
</evidence>
<dbReference type="PANTHER" id="PTHR21700">
    <property type="entry name" value="TRANSTHYRETIN-LIKE FAMILY PROTEIN-RELATED"/>
    <property type="match status" value="1"/>
</dbReference>
<comment type="subcellular location">
    <subcellularLocation>
        <location evidence="1">Secreted</location>
    </subcellularLocation>
</comment>
<feature type="chain" id="PRO_5040472158" evidence="5">
    <location>
        <begin position="22"/>
        <end position="147"/>
    </location>
</feature>
<dbReference type="InterPro" id="IPR038479">
    <property type="entry name" value="Transthyretin-like_sf"/>
</dbReference>
<accession>A0A9P1MX86</accession>
<reference evidence="6" key="1">
    <citation type="submission" date="2022-11" db="EMBL/GenBank/DDBJ databases">
        <authorList>
            <person name="Kikuchi T."/>
        </authorList>
    </citation>
    <scope>NUCLEOTIDE SEQUENCE</scope>
    <source>
        <strain evidence="6">PS1010</strain>
    </source>
</reference>
<organism evidence="6 7">
    <name type="scientific">Caenorhabditis angaria</name>
    <dbReference type="NCBI Taxonomy" id="860376"/>
    <lineage>
        <taxon>Eukaryota</taxon>
        <taxon>Metazoa</taxon>
        <taxon>Ecdysozoa</taxon>
        <taxon>Nematoda</taxon>
        <taxon>Chromadorea</taxon>
        <taxon>Rhabditida</taxon>
        <taxon>Rhabditina</taxon>
        <taxon>Rhabditomorpha</taxon>
        <taxon>Rhabditoidea</taxon>
        <taxon>Rhabditidae</taxon>
        <taxon>Peloderinae</taxon>
        <taxon>Caenorhabditis</taxon>
    </lineage>
</organism>
<comment type="similarity">
    <text evidence="2">Belongs to the nematode transthyretin-like family.</text>
</comment>
<keyword evidence="4 5" id="KW-0732">Signal</keyword>
<proteinExistence type="inferred from homology"/>
<keyword evidence="3" id="KW-0964">Secreted</keyword>
<dbReference type="OrthoDB" id="5912452at2759"/>
<dbReference type="Gene3D" id="2.60.40.3330">
    <property type="match status" value="1"/>
</dbReference>
<dbReference type="GO" id="GO:0009986">
    <property type="term" value="C:cell surface"/>
    <property type="evidence" value="ECO:0007669"/>
    <property type="project" value="InterPro"/>
</dbReference>
<protein>
    <submittedName>
        <fullName evidence="6">Uncharacterized protein</fullName>
    </submittedName>
</protein>
<evidence type="ECO:0000313" key="6">
    <source>
        <dbReference type="EMBL" id="CAI5439284.1"/>
    </source>
</evidence>
<evidence type="ECO:0000256" key="5">
    <source>
        <dbReference type="SAM" id="SignalP"/>
    </source>
</evidence>
<name>A0A9P1MX86_9PELO</name>
<dbReference type="EMBL" id="CANHGI010000001">
    <property type="protein sequence ID" value="CAI5439284.1"/>
    <property type="molecule type" value="Genomic_DNA"/>
</dbReference>
<evidence type="ECO:0000256" key="1">
    <source>
        <dbReference type="ARBA" id="ARBA00004613"/>
    </source>
</evidence>
<feature type="signal peptide" evidence="5">
    <location>
        <begin position="1"/>
        <end position="21"/>
    </location>
</feature>
<comment type="caution">
    <text evidence="6">The sequence shown here is derived from an EMBL/GenBank/DDBJ whole genome shotgun (WGS) entry which is preliminary data.</text>
</comment>
<gene>
    <name evidence="6" type="ORF">CAMP_LOCUS1921</name>
</gene>
<dbReference type="GO" id="GO:0005576">
    <property type="term" value="C:extracellular region"/>
    <property type="evidence" value="ECO:0007669"/>
    <property type="project" value="UniProtKB-SubCell"/>
</dbReference>
<sequence>MSMFSLKFVFFFLQFLQIVNLTFITKSGYLSSNITIFGQFLCNSKPLSNQKVLLVEYDKLDPNDLLNTTITDKNGKYTIFGEEAEFHGMEPILCLKHDCNSIGFVESWEIDKKYLDEVIEINEDFGKGNFIRKNYEKSNAICKEFFK</sequence>
<dbReference type="AlphaFoldDB" id="A0A9P1MX86"/>
<evidence type="ECO:0000256" key="2">
    <source>
        <dbReference type="ARBA" id="ARBA00010112"/>
    </source>
</evidence>
<dbReference type="PANTHER" id="PTHR21700:SF3">
    <property type="entry name" value="TRANSTHYRETIN-LIKE PROTEIN 5"/>
    <property type="match status" value="1"/>
</dbReference>
<dbReference type="Pfam" id="PF01060">
    <property type="entry name" value="TTR-52"/>
    <property type="match status" value="1"/>
</dbReference>
<evidence type="ECO:0000256" key="4">
    <source>
        <dbReference type="ARBA" id="ARBA00022729"/>
    </source>
</evidence>
<evidence type="ECO:0000256" key="3">
    <source>
        <dbReference type="ARBA" id="ARBA00022525"/>
    </source>
</evidence>
<keyword evidence="7" id="KW-1185">Reference proteome</keyword>
<dbReference type="InterPro" id="IPR001534">
    <property type="entry name" value="Transthyretin-like"/>
</dbReference>
<dbReference type="Proteomes" id="UP001152747">
    <property type="component" value="Unassembled WGS sequence"/>
</dbReference>